<evidence type="ECO:0000259" key="1">
    <source>
        <dbReference type="Pfam" id="PF00391"/>
    </source>
</evidence>
<dbReference type="Proteomes" id="UP000199682">
    <property type="component" value="Unassembled WGS sequence"/>
</dbReference>
<dbReference type="GO" id="GO:0005524">
    <property type="term" value="F:ATP binding"/>
    <property type="evidence" value="ECO:0007669"/>
    <property type="project" value="InterPro"/>
</dbReference>
<keyword evidence="3" id="KW-0418">Kinase</keyword>
<evidence type="ECO:0000313" key="3">
    <source>
        <dbReference type="EMBL" id="SDK42162.1"/>
    </source>
</evidence>
<keyword evidence="3" id="KW-0670">Pyruvate</keyword>
<dbReference type="InterPro" id="IPR008279">
    <property type="entry name" value="PEP-util_enz_mobile_dom"/>
</dbReference>
<dbReference type="SUPFAM" id="SSF56059">
    <property type="entry name" value="Glutathione synthetase ATP-binding domain-like"/>
    <property type="match status" value="1"/>
</dbReference>
<evidence type="ECO:0000259" key="2">
    <source>
        <dbReference type="Pfam" id="PF01326"/>
    </source>
</evidence>
<dbReference type="Pfam" id="PF00391">
    <property type="entry name" value="PEP-utilizers"/>
    <property type="match status" value="1"/>
</dbReference>
<dbReference type="PANTHER" id="PTHR43615:SF1">
    <property type="entry name" value="PPDK_N DOMAIN-CONTAINING PROTEIN"/>
    <property type="match status" value="1"/>
</dbReference>
<accession>A0A1G9BRR6</accession>
<dbReference type="InterPro" id="IPR051549">
    <property type="entry name" value="PEP_Utilizing_Enz"/>
</dbReference>
<dbReference type="GO" id="GO:0016301">
    <property type="term" value="F:kinase activity"/>
    <property type="evidence" value="ECO:0007669"/>
    <property type="project" value="UniProtKB-KW"/>
</dbReference>
<dbReference type="InterPro" id="IPR036637">
    <property type="entry name" value="Phosphohistidine_dom_sf"/>
</dbReference>
<dbReference type="Gene3D" id="3.30.470.20">
    <property type="entry name" value="ATP-grasp fold, B domain"/>
    <property type="match status" value="1"/>
</dbReference>
<protein>
    <submittedName>
        <fullName evidence="3">Pyruvate, water dikinase</fullName>
    </submittedName>
</protein>
<gene>
    <name evidence="3" type="ORF">SAMN04488074_105405</name>
</gene>
<dbReference type="RefSeq" id="WP_090006383.1">
    <property type="nucleotide sequence ID" value="NZ_FNET01000005.1"/>
</dbReference>
<organism evidence="3 4">
    <name type="scientific">Lentzea albidocapillata subsp. violacea</name>
    <dbReference type="NCBI Taxonomy" id="128104"/>
    <lineage>
        <taxon>Bacteria</taxon>
        <taxon>Bacillati</taxon>
        <taxon>Actinomycetota</taxon>
        <taxon>Actinomycetes</taxon>
        <taxon>Pseudonocardiales</taxon>
        <taxon>Pseudonocardiaceae</taxon>
        <taxon>Lentzea</taxon>
    </lineage>
</organism>
<feature type="domain" description="PEP-utilising enzyme mobile" evidence="1">
    <location>
        <begin position="754"/>
        <end position="824"/>
    </location>
</feature>
<dbReference type="Pfam" id="PF01326">
    <property type="entry name" value="PPDK_N"/>
    <property type="match status" value="1"/>
</dbReference>
<dbReference type="InterPro" id="IPR013815">
    <property type="entry name" value="ATP_grasp_subdomain_1"/>
</dbReference>
<dbReference type="InterPro" id="IPR002192">
    <property type="entry name" value="PPDK_AMP/ATP-bd"/>
</dbReference>
<sequence>MTFTIGFKSIDGTMLTTVGGKAANLGELTRAGFPVPQGFCVTTDAYRAVARADELASTTPENARRTLLETAVPQEIRDAIFAEYRELGDGGGAGVPVAVRSSATAEDLPFASFAGQQDTFLNVVGEDEVVDAVRRCWASLWTDRAVSYRDTNGIDHTTTYLAVVVQRMVQSAVSGVMFTANPVTGTRDQIVIDASPGLGEAVVSGAVNPDHFVVDGSEIAEKRLGDKKLVVRSLPGGGTEHVEVGESGDQCLTDGQVHGLAVLGRKVQRHYGSPQDIEWAIDDDGELHLTQARPITTLFPLPDNPDGNAHAYFCFSLAQGLERPITPMGRAAFREISKSALEIVIGDPKSKSYVESGERIFFDVTKVLQSKVGREFVTRLLGVMEARSSEVLRGLFDDPRFAIRNSSPTPALKRVLRLARRFHVPVTAMKALANPEKAVRDALRLEREILEKSAALSIEQALQQCVVPVLPRLAPTALVGFAMLGLVGKIVRTGPGELQTVLRGLPNNITTEMDMAMWDLAQEIRHDPVALRQFQNGERPAALDRFLARWGHRAVAEIDLGLPRWSDDPAHVIGVIKNFLRLEGDQGHPDAVFARGAAEAEAMIDTLARRARGGGWFVRFALRRTRMLAGLREYPKYLIITLFGALRKRVAGIGAELVAAGRLDAADDVFFLNFEEMRSSQGDLRPIVAGRREVYGREMRRRHIPRVLLSDGTEPEAVHHGAPAEGDLVGTPASAGTITGIARVVMDPVGAHLEPGEILVAPSTDPGWTPLFLTAGGLVMEMGGANSHGAVVAREYGIPAVVGVREAVTRIRTGERITVDGSTGAVTTLESPVELSERGPDA</sequence>
<reference evidence="4" key="1">
    <citation type="submission" date="2016-10" db="EMBL/GenBank/DDBJ databases">
        <authorList>
            <person name="Varghese N."/>
            <person name="Submissions S."/>
        </authorList>
    </citation>
    <scope>NUCLEOTIDE SEQUENCE [LARGE SCALE GENOMIC DNA]</scope>
    <source>
        <strain evidence="4">DSM 44796</strain>
    </source>
</reference>
<dbReference type="SUPFAM" id="SSF52009">
    <property type="entry name" value="Phosphohistidine domain"/>
    <property type="match status" value="1"/>
</dbReference>
<dbReference type="EMBL" id="FNET01000005">
    <property type="protein sequence ID" value="SDK42162.1"/>
    <property type="molecule type" value="Genomic_DNA"/>
</dbReference>
<keyword evidence="3" id="KW-0808">Transferase</keyword>
<proteinExistence type="predicted"/>
<dbReference type="Gene3D" id="3.50.30.10">
    <property type="entry name" value="Phosphohistidine domain"/>
    <property type="match status" value="1"/>
</dbReference>
<dbReference type="Gene3D" id="3.30.1490.20">
    <property type="entry name" value="ATP-grasp fold, A domain"/>
    <property type="match status" value="1"/>
</dbReference>
<name>A0A1G9BRR6_9PSEU</name>
<evidence type="ECO:0000313" key="4">
    <source>
        <dbReference type="Proteomes" id="UP000199682"/>
    </source>
</evidence>
<dbReference type="AlphaFoldDB" id="A0A1G9BRR6"/>
<feature type="domain" description="Pyruvate phosphate dikinase AMP/ATP-binding" evidence="2">
    <location>
        <begin position="17"/>
        <end position="297"/>
    </location>
</feature>
<dbReference type="PANTHER" id="PTHR43615">
    <property type="entry name" value="PHOSPHOENOLPYRUVATE SYNTHASE-RELATED"/>
    <property type="match status" value="1"/>
</dbReference>